<evidence type="ECO:0000256" key="1">
    <source>
        <dbReference type="ARBA" id="ARBA00004442"/>
    </source>
</evidence>
<dbReference type="PANTHER" id="PTHR38776:SF1">
    <property type="entry name" value="MLTA-INTERACTING PROTEIN-RELATED"/>
    <property type="match status" value="1"/>
</dbReference>
<dbReference type="GO" id="GO:0009279">
    <property type="term" value="C:cell outer membrane"/>
    <property type="evidence" value="ECO:0007669"/>
    <property type="project" value="UniProtKB-SubCell"/>
</dbReference>
<evidence type="ECO:0000256" key="3">
    <source>
        <dbReference type="ARBA" id="ARBA00022729"/>
    </source>
</evidence>
<feature type="chain" id="PRO_5012946536" evidence="6">
    <location>
        <begin position="37"/>
        <end position="289"/>
    </location>
</feature>
<evidence type="ECO:0000256" key="2">
    <source>
        <dbReference type="ARBA" id="ARBA00005722"/>
    </source>
</evidence>
<keyword evidence="4" id="KW-0472">Membrane</keyword>
<organism evidence="7 8">
    <name type="scientific">Vreelandella nigrificans</name>
    <dbReference type="NCBI Taxonomy" id="2042704"/>
    <lineage>
        <taxon>Bacteria</taxon>
        <taxon>Pseudomonadati</taxon>
        <taxon>Pseudomonadota</taxon>
        <taxon>Gammaproteobacteria</taxon>
        <taxon>Oceanospirillales</taxon>
        <taxon>Halomonadaceae</taxon>
        <taxon>Vreelandella</taxon>
    </lineage>
</organism>
<dbReference type="PANTHER" id="PTHR38776">
    <property type="entry name" value="MLTA-INTERACTING PROTEIN-RELATED"/>
    <property type="match status" value="1"/>
</dbReference>
<keyword evidence="3 6" id="KW-0732">Signal</keyword>
<gene>
    <name evidence="7" type="ORF">CPA45_12080</name>
</gene>
<dbReference type="Proteomes" id="UP000218677">
    <property type="component" value="Unassembled WGS sequence"/>
</dbReference>
<proteinExistence type="inferred from homology"/>
<dbReference type="Pfam" id="PF06629">
    <property type="entry name" value="MipA"/>
    <property type="match status" value="1"/>
</dbReference>
<dbReference type="AlphaFoldDB" id="A0A2A4HN18"/>
<reference evidence="8" key="1">
    <citation type="submission" date="2017-09" db="EMBL/GenBank/DDBJ databases">
        <authorList>
            <person name="Cho G.-S."/>
            <person name="Oguntoyinbo F.A."/>
            <person name="Cnockaert M."/>
            <person name="Kabisch J."/>
            <person name="Neve H."/>
            <person name="Bockelmann W."/>
            <person name="Wenning M."/>
            <person name="Franz C.M."/>
            <person name="Vandamme P."/>
        </authorList>
    </citation>
    <scope>NUCLEOTIDE SEQUENCE [LARGE SCALE GENOMIC DNA]</scope>
    <source>
        <strain evidence="8">MBT G8648</strain>
    </source>
</reference>
<evidence type="ECO:0000313" key="8">
    <source>
        <dbReference type="Proteomes" id="UP000218677"/>
    </source>
</evidence>
<comment type="caution">
    <text evidence="7">The sequence shown here is derived from an EMBL/GenBank/DDBJ whole genome shotgun (WGS) entry which is preliminary data.</text>
</comment>
<dbReference type="RefSeq" id="WP_096651793.1">
    <property type="nucleotide sequence ID" value="NZ_NWUX01000009.1"/>
</dbReference>
<dbReference type="OrthoDB" id="5951177at2"/>
<evidence type="ECO:0000256" key="6">
    <source>
        <dbReference type="SAM" id="SignalP"/>
    </source>
</evidence>
<comment type="subcellular location">
    <subcellularLocation>
        <location evidence="1">Cell outer membrane</location>
    </subcellularLocation>
</comment>
<keyword evidence="5" id="KW-0998">Cell outer membrane</keyword>
<accession>A0A2A4HN18</accession>
<evidence type="ECO:0000313" key="7">
    <source>
        <dbReference type="EMBL" id="PCF95493.1"/>
    </source>
</evidence>
<dbReference type="InterPro" id="IPR010583">
    <property type="entry name" value="MipA"/>
</dbReference>
<evidence type="ECO:0000256" key="4">
    <source>
        <dbReference type="ARBA" id="ARBA00023136"/>
    </source>
</evidence>
<evidence type="ECO:0000256" key="5">
    <source>
        <dbReference type="ARBA" id="ARBA00023237"/>
    </source>
</evidence>
<sequence>MRKPASQRMQKGCLASPALSIIASAVCLLMPLQSLAQQHHQTQQQGTDTPASLFGDTTEVVVGLGAAYIPRYLGAKDSRAIPVPTLSIYRGIFFADTVRAIGTEYLTQNGLYASMAISYDFGRTEKDSDWRPGSTRLQGMGEVKGATTANFLLAQELTSWLSVNGEADLRVAGHERGNRYRLGLESTILRTDNDVFTLGVNMHAGDGRYNRTYFGVNDAQAQASRFSHFNAESGVYAYSLSADWHHDFNRHWTMSLGVNVMEFSDKARNSPVVEEKTGVAGFAALHYSF</sequence>
<dbReference type="EMBL" id="NWUX01000009">
    <property type="protein sequence ID" value="PCF95493.1"/>
    <property type="molecule type" value="Genomic_DNA"/>
</dbReference>
<keyword evidence="8" id="KW-1185">Reference proteome</keyword>
<protein>
    <submittedName>
        <fullName evidence="7">Structural protein MipA</fullName>
    </submittedName>
</protein>
<name>A0A2A4HN18_9GAMM</name>
<feature type="signal peptide" evidence="6">
    <location>
        <begin position="1"/>
        <end position="36"/>
    </location>
</feature>
<comment type="similarity">
    <text evidence="2">Belongs to the MipA/OmpV family.</text>
</comment>